<dbReference type="PANTHER" id="PTHR43167:SF1">
    <property type="entry name" value="PUTATIVE (AFU_ORTHOLOGUE AFUA_6G01830)-RELATED"/>
    <property type="match status" value="1"/>
</dbReference>
<dbReference type="Pfam" id="PF13578">
    <property type="entry name" value="Methyltransf_24"/>
    <property type="match status" value="1"/>
</dbReference>
<evidence type="ECO:0000256" key="1">
    <source>
        <dbReference type="ARBA" id="ARBA00022603"/>
    </source>
</evidence>
<dbReference type="Proteomes" id="UP001206895">
    <property type="component" value="Unassembled WGS sequence"/>
</dbReference>
<evidence type="ECO:0000256" key="2">
    <source>
        <dbReference type="ARBA" id="ARBA00022679"/>
    </source>
</evidence>
<evidence type="ECO:0000256" key="4">
    <source>
        <dbReference type="SAM" id="MobiDB-lite"/>
    </source>
</evidence>
<evidence type="ECO:0000313" key="6">
    <source>
        <dbReference type="Proteomes" id="UP001206895"/>
    </source>
</evidence>
<dbReference type="SUPFAM" id="SSF53335">
    <property type="entry name" value="S-adenosyl-L-methionine-dependent methyltransferases"/>
    <property type="match status" value="1"/>
</dbReference>
<feature type="region of interest" description="Disordered" evidence="4">
    <location>
        <begin position="27"/>
        <end position="47"/>
    </location>
</feature>
<keyword evidence="2" id="KW-0808">Transferase</keyword>
<keyword evidence="1" id="KW-0489">Methyltransferase</keyword>
<proteinExistence type="predicted"/>
<keyword evidence="3" id="KW-0949">S-adenosyl-L-methionine</keyword>
<dbReference type="PANTHER" id="PTHR43167">
    <property type="entry name" value="PUTATIVE (AFU_ORTHOLOGUE AFUA_6G01830)-RELATED"/>
    <property type="match status" value="1"/>
</dbReference>
<reference evidence="5 6" key="1">
    <citation type="submission" date="2022-06" db="EMBL/GenBank/DDBJ databases">
        <title>Genomic Encyclopedia of Archaeal and Bacterial Type Strains, Phase II (KMG-II): from individual species to whole genera.</title>
        <authorList>
            <person name="Goeker M."/>
        </authorList>
    </citation>
    <scope>NUCLEOTIDE SEQUENCE [LARGE SCALE GENOMIC DNA]</scope>
    <source>
        <strain evidence="5 6">DSM 44693</strain>
    </source>
</reference>
<dbReference type="Gene3D" id="3.40.50.150">
    <property type="entry name" value="Vaccinia Virus protein VP39"/>
    <property type="match status" value="1"/>
</dbReference>
<dbReference type="RefSeq" id="WP_253661396.1">
    <property type="nucleotide sequence ID" value="NZ_BAAAJQ010000001.1"/>
</dbReference>
<accession>A0ABT1HDS4</accession>
<sequence length="221" mass="23422">MTNTVSALSGEPIAGVLDQLYEKANAARPSAQGSSARRHHPGMSPQERADAMSDVYMTISPATGRMLYSLVRAARPSTVVEFGMSFGLSTLYLAAAVRDNGFGHIHTTEMSTAKIAAATATFAEAGVADLISVLDGDALTTLPTVPGDIDFVVLDGWKELYLPVVNLLEDRLVPGTLLVADNADSPDLTPYLDHVRDPANGYTSVNLPGKDNDTVELSCRT</sequence>
<protein>
    <submittedName>
        <fullName evidence="5">O-methyltransferase YrrM</fullName>
    </submittedName>
</protein>
<comment type="caution">
    <text evidence="5">The sequence shown here is derived from an EMBL/GenBank/DDBJ whole genome shotgun (WGS) entry which is preliminary data.</text>
</comment>
<organism evidence="5 6">
    <name type="scientific">Williamsia maris</name>
    <dbReference type="NCBI Taxonomy" id="72806"/>
    <lineage>
        <taxon>Bacteria</taxon>
        <taxon>Bacillati</taxon>
        <taxon>Actinomycetota</taxon>
        <taxon>Actinomycetes</taxon>
        <taxon>Mycobacteriales</taxon>
        <taxon>Nocardiaceae</taxon>
        <taxon>Williamsia</taxon>
    </lineage>
</organism>
<dbReference type="InterPro" id="IPR029063">
    <property type="entry name" value="SAM-dependent_MTases_sf"/>
</dbReference>
<dbReference type="InterPro" id="IPR002935">
    <property type="entry name" value="SAM_O-MeTrfase"/>
</dbReference>
<keyword evidence="6" id="KW-1185">Reference proteome</keyword>
<dbReference type="PROSITE" id="PS51682">
    <property type="entry name" value="SAM_OMT_I"/>
    <property type="match status" value="1"/>
</dbReference>
<name>A0ABT1HDS4_9NOCA</name>
<dbReference type="EMBL" id="JAMTCJ010000002">
    <property type="protein sequence ID" value="MCP2176406.1"/>
    <property type="molecule type" value="Genomic_DNA"/>
</dbReference>
<evidence type="ECO:0000256" key="3">
    <source>
        <dbReference type="ARBA" id="ARBA00022691"/>
    </source>
</evidence>
<gene>
    <name evidence="5" type="ORF">LX13_002225</name>
</gene>
<evidence type="ECO:0000313" key="5">
    <source>
        <dbReference type="EMBL" id="MCP2176406.1"/>
    </source>
</evidence>